<protein>
    <submittedName>
        <fullName evidence="3">Cell division protein</fullName>
    </submittedName>
</protein>
<name>A0A5J5E9H8_9BIFI</name>
<dbReference type="AlphaFoldDB" id="A0A5J5E9H8"/>
<dbReference type="Proteomes" id="UP000326251">
    <property type="component" value="Unassembled WGS sequence"/>
</dbReference>
<comment type="caution">
    <text evidence="3">The sequence shown here is derived from an EMBL/GenBank/DDBJ whole genome shotgun (WGS) entry which is preliminary data.</text>
</comment>
<evidence type="ECO:0000313" key="3">
    <source>
        <dbReference type="EMBL" id="KAA8825797.1"/>
    </source>
</evidence>
<feature type="compositionally biased region" description="Low complexity" evidence="2">
    <location>
        <begin position="26"/>
        <end position="35"/>
    </location>
</feature>
<dbReference type="GO" id="GO:0051301">
    <property type="term" value="P:cell division"/>
    <property type="evidence" value="ECO:0007669"/>
    <property type="project" value="UniProtKB-KW"/>
</dbReference>
<evidence type="ECO:0000313" key="4">
    <source>
        <dbReference type="Proteomes" id="UP000326251"/>
    </source>
</evidence>
<proteinExistence type="predicted"/>
<dbReference type="EMBL" id="RZUG01000005">
    <property type="protein sequence ID" value="KAA8825797.1"/>
    <property type="molecule type" value="Genomic_DNA"/>
</dbReference>
<keyword evidence="1" id="KW-0175">Coiled coil</keyword>
<feature type="compositionally biased region" description="Low complexity" evidence="2">
    <location>
        <begin position="44"/>
        <end position="72"/>
    </location>
</feature>
<sequence length="338" mass="35688">MMMSDDHPTGYIDLTKPEPNQGFGAGAAAGNTSAASEPPAVPVNALGHAAAATDATGTAAAASGNNTADNGAPHAPDFVLASTEEASTVMPSADSRAPHTDHPETATPAAPASQPNSSNAASTANANGGRPRGFNMDALPDLRENAESDPATEKSRAEFTTVYDVIDELDAMLAEAKTSIFTPGMVRVDRDEFTAQLDELKKLLPVQLERASALMREAERRLESAQSQANAVVASAQSRAADMIKDANEQAQFLAGQENVTELARQKARMILEQAQNKSDHLTQGADQYCITVMEGLSQQLTKLNHDVQAGLNVLHERQQAAAEDMPNITLNDYPEAQ</sequence>
<keyword evidence="3" id="KW-0132">Cell division</keyword>
<feature type="compositionally biased region" description="Low complexity" evidence="2">
    <location>
        <begin position="105"/>
        <end position="127"/>
    </location>
</feature>
<feature type="region of interest" description="Disordered" evidence="2">
    <location>
        <begin position="1"/>
        <end position="138"/>
    </location>
</feature>
<dbReference type="RefSeq" id="WP_140463369.1">
    <property type="nucleotide sequence ID" value="NZ_RZUG01000005.1"/>
</dbReference>
<keyword evidence="3" id="KW-0131">Cell cycle</keyword>
<gene>
    <name evidence="3" type="ORF">EMO92_04600</name>
</gene>
<evidence type="ECO:0000256" key="1">
    <source>
        <dbReference type="SAM" id="Coils"/>
    </source>
</evidence>
<feature type="coiled-coil region" evidence="1">
    <location>
        <begin position="208"/>
        <end position="235"/>
    </location>
</feature>
<accession>A0A5J5E9H8</accession>
<reference evidence="3 4" key="1">
    <citation type="journal article" date="2019" name="Syst. Appl. Microbiol.">
        <title>Characterization of Bifidobacterium species in feaces of the Egyptian fruit bat: Description of B. vespertilionis sp. nov. and B. rousetti sp. nov.</title>
        <authorList>
            <person name="Modesto M."/>
            <person name="Satti M."/>
            <person name="Watanabe K."/>
            <person name="Puglisi E."/>
            <person name="Morelli L."/>
            <person name="Huang C.-H."/>
            <person name="Liou J.-S."/>
            <person name="Miyashita M."/>
            <person name="Tamura T."/>
            <person name="Saito S."/>
            <person name="Mori K."/>
            <person name="Huang L."/>
            <person name="Sciavilla P."/>
            <person name="Sandri C."/>
            <person name="Spiezio C."/>
            <person name="Vitali F."/>
            <person name="Cavalieri D."/>
            <person name="Perpetuini G."/>
            <person name="Tofalo R."/>
            <person name="Bonetti A."/>
            <person name="Arita M."/>
            <person name="Mattarelli P."/>
        </authorList>
    </citation>
    <scope>NUCLEOTIDE SEQUENCE [LARGE SCALE GENOMIC DNA]</scope>
    <source>
        <strain evidence="3 4">RST19</strain>
    </source>
</reference>
<evidence type="ECO:0000256" key="2">
    <source>
        <dbReference type="SAM" id="MobiDB-lite"/>
    </source>
</evidence>
<organism evidence="3 4">
    <name type="scientific">Bifidobacterium reuteri</name>
    <dbReference type="NCBI Taxonomy" id="983706"/>
    <lineage>
        <taxon>Bacteria</taxon>
        <taxon>Bacillati</taxon>
        <taxon>Actinomycetota</taxon>
        <taxon>Actinomycetes</taxon>
        <taxon>Bifidobacteriales</taxon>
        <taxon>Bifidobacteriaceae</taxon>
        <taxon>Bifidobacterium</taxon>
    </lineage>
</organism>